<evidence type="ECO:0000256" key="6">
    <source>
        <dbReference type="SAM" id="Phobius"/>
    </source>
</evidence>
<feature type="transmembrane region" description="Helical" evidence="6">
    <location>
        <begin position="92"/>
        <end position="111"/>
    </location>
</feature>
<dbReference type="PANTHER" id="PTHR30618:SF0">
    <property type="entry name" value="PURINE-URACIL PERMEASE NCS1"/>
    <property type="match status" value="1"/>
</dbReference>
<dbReference type="OrthoDB" id="2018619at2759"/>
<dbReference type="EMBL" id="JACGCI010000054">
    <property type="protein sequence ID" value="KAF6750867.1"/>
    <property type="molecule type" value="Genomic_DNA"/>
</dbReference>
<feature type="transmembrane region" description="Helical" evidence="6">
    <location>
        <begin position="328"/>
        <end position="349"/>
    </location>
</feature>
<name>A0A8H6HR84_9AGAR</name>
<comment type="subcellular location">
    <subcellularLocation>
        <location evidence="1">Membrane</location>
        <topology evidence="1">Multi-pass membrane protein</topology>
    </subcellularLocation>
</comment>
<feature type="transmembrane region" description="Helical" evidence="6">
    <location>
        <begin position="404"/>
        <end position="426"/>
    </location>
</feature>
<dbReference type="GO" id="GO:0015205">
    <property type="term" value="F:nucleobase transmembrane transporter activity"/>
    <property type="evidence" value="ECO:0007669"/>
    <property type="project" value="TreeGrafter"/>
</dbReference>
<keyword evidence="8" id="KW-1185">Reference proteome</keyword>
<comment type="caution">
    <text evidence="7">The sequence shown here is derived from an EMBL/GenBank/DDBJ whole genome shotgun (WGS) entry which is preliminary data.</text>
</comment>
<feature type="transmembrane region" description="Helical" evidence="6">
    <location>
        <begin position="51"/>
        <end position="72"/>
    </location>
</feature>
<feature type="transmembrane region" description="Helical" evidence="6">
    <location>
        <begin position="262"/>
        <end position="283"/>
    </location>
</feature>
<organism evidence="7 8">
    <name type="scientific">Ephemerocybe angulata</name>
    <dbReference type="NCBI Taxonomy" id="980116"/>
    <lineage>
        <taxon>Eukaryota</taxon>
        <taxon>Fungi</taxon>
        <taxon>Dikarya</taxon>
        <taxon>Basidiomycota</taxon>
        <taxon>Agaricomycotina</taxon>
        <taxon>Agaricomycetes</taxon>
        <taxon>Agaricomycetidae</taxon>
        <taxon>Agaricales</taxon>
        <taxon>Agaricineae</taxon>
        <taxon>Psathyrellaceae</taxon>
        <taxon>Ephemerocybe</taxon>
    </lineage>
</organism>
<evidence type="ECO:0000313" key="7">
    <source>
        <dbReference type="EMBL" id="KAF6750867.1"/>
    </source>
</evidence>
<feature type="transmembrane region" description="Helical" evidence="6">
    <location>
        <begin position="372"/>
        <end position="392"/>
    </location>
</feature>
<keyword evidence="5 6" id="KW-0472">Membrane</keyword>
<dbReference type="InterPro" id="IPR045225">
    <property type="entry name" value="Uracil/uridine/allantoin_perm"/>
</dbReference>
<feature type="transmembrane region" description="Helical" evidence="6">
    <location>
        <begin position="304"/>
        <end position="322"/>
    </location>
</feature>
<dbReference type="Pfam" id="PF02133">
    <property type="entry name" value="Transp_cyt_pur"/>
    <property type="match status" value="1"/>
</dbReference>
<protein>
    <submittedName>
        <fullName evidence="7">Cytosine-purine permease</fullName>
    </submittedName>
</protein>
<evidence type="ECO:0000256" key="4">
    <source>
        <dbReference type="ARBA" id="ARBA00022989"/>
    </source>
</evidence>
<evidence type="ECO:0000256" key="1">
    <source>
        <dbReference type="ARBA" id="ARBA00004141"/>
    </source>
</evidence>
<evidence type="ECO:0000256" key="2">
    <source>
        <dbReference type="ARBA" id="ARBA00008974"/>
    </source>
</evidence>
<proteinExistence type="inferred from homology"/>
<dbReference type="PANTHER" id="PTHR30618">
    <property type="entry name" value="NCS1 FAMILY PURINE/PYRIMIDINE TRANSPORTER"/>
    <property type="match status" value="1"/>
</dbReference>
<evidence type="ECO:0000256" key="5">
    <source>
        <dbReference type="ARBA" id="ARBA00023136"/>
    </source>
</evidence>
<gene>
    <name evidence="7" type="ORF">DFP72DRAFT_991550</name>
</gene>
<dbReference type="InterPro" id="IPR001248">
    <property type="entry name" value="Pur-cyt_permease"/>
</dbReference>
<dbReference type="Gene3D" id="1.10.4160.10">
    <property type="entry name" value="Hydantoin permease"/>
    <property type="match status" value="1"/>
</dbReference>
<dbReference type="AlphaFoldDB" id="A0A8H6HR84"/>
<comment type="similarity">
    <text evidence="2">Belongs to the purine-cytosine permease (2.A.39) family.</text>
</comment>
<accession>A0A8H6HR84</accession>
<reference evidence="7 8" key="1">
    <citation type="submission" date="2020-07" db="EMBL/GenBank/DDBJ databases">
        <title>Comparative genomics of pyrophilous fungi reveals a link between fire events and developmental genes.</title>
        <authorList>
            <consortium name="DOE Joint Genome Institute"/>
            <person name="Steindorff A.S."/>
            <person name="Carver A."/>
            <person name="Calhoun S."/>
            <person name="Stillman K."/>
            <person name="Liu H."/>
            <person name="Lipzen A."/>
            <person name="Pangilinan J."/>
            <person name="Labutti K."/>
            <person name="Bruns T.D."/>
            <person name="Grigoriev I.V."/>
        </authorList>
    </citation>
    <scope>NUCLEOTIDE SEQUENCE [LARGE SCALE GENOMIC DNA]</scope>
    <source>
        <strain evidence="7 8">CBS 144469</strain>
    </source>
</reference>
<evidence type="ECO:0000313" key="8">
    <source>
        <dbReference type="Proteomes" id="UP000521943"/>
    </source>
</evidence>
<dbReference type="Proteomes" id="UP000521943">
    <property type="component" value="Unassembled WGS sequence"/>
</dbReference>
<dbReference type="GO" id="GO:0005886">
    <property type="term" value="C:plasma membrane"/>
    <property type="evidence" value="ECO:0007669"/>
    <property type="project" value="TreeGrafter"/>
</dbReference>
<keyword evidence="4 6" id="KW-1133">Transmembrane helix</keyword>
<sequence length="470" mass="51708">MEQRVYGPCPTFASNLESMELYRVVISDATNVASWEVASSMLAVGLSWRHATSAIAVGHVIVAVVVVLTGTIGARLRVPFPVLSRSSHAVLAMFWFGIETYTGSSALYQMLKDIWPSIARMSNDLPQNAHITSEDDIRHLFTLKAIIVPVAWLSILVWAMVRAPSGQTLARKPAYVAGSDGKWLWLGAMNSSLTMFATVGVNIPDFTRYARSERAQYIQIFVIPMAFTLVGIAVTSAGEMLYKETLWDPLDLIDRWDNRPAAFFAALSFVLATLGTNISANSTAAANDLTALFPQYIDIQRGQIICAVLQVGGWVVCPWQVVKNAPHFLVFLTSSVFLGSLSAMSYWLVHKGCVDAVAMYDPRGIYRYWNGINWRAAVALIVSIAPNLPGMINNINPRIYVGNATFMFTIAWLFGFFTASGVYWILATLYPAAETFLPAPVLGEELFDKEEVQPCPSVSFPEKHVEAASP</sequence>
<evidence type="ECO:0000256" key="3">
    <source>
        <dbReference type="ARBA" id="ARBA00022692"/>
    </source>
</evidence>
<feature type="transmembrane region" description="Helical" evidence="6">
    <location>
        <begin position="141"/>
        <end position="163"/>
    </location>
</feature>
<keyword evidence="3 6" id="KW-0812">Transmembrane</keyword>
<feature type="transmembrane region" description="Helical" evidence="6">
    <location>
        <begin position="183"/>
        <end position="203"/>
    </location>
</feature>
<feature type="transmembrane region" description="Helical" evidence="6">
    <location>
        <begin position="215"/>
        <end position="242"/>
    </location>
</feature>